<sequence length="328" mass="36782">MEKTIKNSTHSPEKILVHAVKNQEKEDHLRVQEETPHNDVVVVDVEDDDCNHDLVDVDDNADDDEENERYCKREFDHGYHLVKGQMGHSMEDYIVADTKTVKGHNIGLYAIFDGHSGREVADYLQNHLFDNILSQPDFWRNPKKAIKRAYKSTDDYILHNVVGPRGGSTAVTAIVIDGKKIVVANVGDSRAILCRESGVVKQVTVDHEPEKERDLVESRGGFVYQEAGNVPRVDGQLAMTRAFGDGRLKEHISVTPNVEIVEIHDDAKFLILASDGLWKVMSNEDVWDQIKKRGNAEEAARTLIDKALARGSTDDISCVVVSFLQSID</sequence>
<dbReference type="SMART" id="SM00332">
    <property type="entry name" value="PP2Cc"/>
    <property type="match status" value="1"/>
</dbReference>
<protein>
    <submittedName>
        <fullName evidence="3">Probable protein phosphatase 2C 28 isoform X1</fullName>
    </submittedName>
</protein>
<dbReference type="CDD" id="cd00143">
    <property type="entry name" value="PP2Cc"/>
    <property type="match status" value="1"/>
</dbReference>
<accession>A0ABM0ZJI4</accession>
<dbReference type="GeneID" id="104792232"/>
<proteinExistence type="predicted"/>
<gene>
    <name evidence="3" type="primary">LOC104792232</name>
</gene>
<dbReference type="RefSeq" id="XP_010516636.1">
    <property type="nucleotide sequence ID" value="XM_010518334.2"/>
</dbReference>
<reference evidence="2" key="1">
    <citation type="journal article" date="2014" name="Nat. Commun.">
        <title>The emerging biofuel crop Camelina sativa retains a highly undifferentiated hexaploid genome structure.</title>
        <authorList>
            <person name="Kagale S."/>
            <person name="Koh C."/>
            <person name="Nixon J."/>
            <person name="Bollina V."/>
            <person name="Clarke W.E."/>
            <person name="Tuteja R."/>
            <person name="Spillane C."/>
            <person name="Robinson S.J."/>
            <person name="Links M.G."/>
            <person name="Clarke C."/>
            <person name="Higgins E.E."/>
            <person name="Huebert T."/>
            <person name="Sharpe A.G."/>
            <person name="Parkin I.A."/>
        </authorList>
    </citation>
    <scope>NUCLEOTIDE SEQUENCE [LARGE SCALE GENOMIC DNA]</scope>
    <source>
        <strain evidence="2">cv. DH55</strain>
    </source>
</reference>
<dbReference type="InterPro" id="IPR001932">
    <property type="entry name" value="PPM-type_phosphatase-like_dom"/>
</dbReference>
<dbReference type="InterPro" id="IPR015655">
    <property type="entry name" value="PP2C"/>
</dbReference>
<evidence type="ECO:0000313" key="2">
    <source>
        <dbReference type="Proteomes" id="UP000694864"/>
    </source>
</evidence>
<organism evidence="2 3">
    <name type="scientific">Camelina sativa</name>
    <name type="common">False flax</name>
    <name type="synonym">Myagrum sativum</name>
    <dbReference type="NCBI Taxonomy" id="90675"/>
    <lineage>
        <taxon>Eukaryota</taxon>
        <taxon>Viridiplantae</taxon>
        <taxon>Streptophyta</taxon>
        <taxon>Embryophyta</taxon>
        <taxon>Tracheophyta</taxon>
        <taxon>Spermatophyta</taxon>
        <taxon>Magnoliopsida</taxon>
        <taxon>eudicotyledons</taxon>
        <taxon>Gunneridae</taxon>
        <taxon>Pentapetalae</taxon>
        <taxon>rosids</taxon>
        <taxon>malvids</taxon>
        <taxon>Brassicales</taxon>
        <taxon>Brassicaceae</taxon>
        <taxon>Camelineae</taxon>
        <taxon>Camelina</taxon>
    </lineage>
</organism>
<dbReference type="InterPro" id="IPR036457">
    <property type="entry name" value="PPM-type-like_dom_sf"/>
</dbReference>
<dbReference type="Gene3D" id="3.60.40.10">
    <property type="entry name" value="PPM-type phosphatase domain"/>
    <property type="match status" value="1"/>
</dbReference>
<keyword evidence="2" id="KW-1185">Reference proteome</keyword>
<evidence type="ECO:0000313" key="3">
    <source>
        <dbReference type="RefSeq" id="XP_010516636.1"/>
    </source>
</evidence>
<dbReference type="Proteomes" id="UP000694864">
    <property type="component" value="Chromosome 6"/>
</dbReference>
<reference evidence="3" key="2">
    <citation type="submission" date="2025-08" db="UniProtKB">
        <authorList>
            <consortium name="RefSeq"/>
        </authorList>
    </citation>
    <scope>IDENTIFICATION</scope>
    <source>
        <tissue evidence="3">Leaf</tissue>
    </source>
</reference>
<dbReference type="PROSITE" id="PS51746">
    <property type="entry name" value="PPM_2"/>
    <property type="match status" value="1"/>
</dbReference>
<name>A0ABM0ZJI4_CAMSA</name>
<dbReference type="PANTHER" id="PTHR47992">
    <property type="entry name" value="PROTEIN PHOSPHATASE"/>
    <property type="match status" value="1"/>
</dbReference>
<dbReference type="SMART" id="SM00331">
    <property type="entry name" value="PP2C_SIG"/>
    <property type="match status" value="1"/>
</dbReference>
<feature type="domain" description="PPM-type phosphatase" evidence="1">
    <location>
        <begin position="76"/>
        <end position="323"/>
    </location>
</feature>
<evidence type="ECO:0000259" key="1">
    <source>
        <dbReference type="PROSITE" id="PS51746"/>
    </source>
</evidence>
<dbReference type="Pfam" id="PF00481">
    <property type="entry name" value="PP2C"/>
    <property type="match status" value="1"/>
</dbReference>
<dbReference type="SUPFAM" id="SSF81606">
    <property type="entry name" value="PP2C-like"/>
    <property type="match status" value="1"/>
</dbReference>